<evidence type="ECO:0000313" key="8">
    <source>
        <dbReference type="WBParaSite" id="GPLIN_000257600"/>
    </source>
</evidence>
<dbReference type="FunFam" id="2.130.10.10:FF:000089">
    <property type="entry name" value="Cleavage stimulation factor subunit 1"/>
    <property type="match status" value="1"/>
</dbReference>
<reference evidence="8" key="2">
    <citation type="submission" date="2016-06" db="UniProtKB">
        <authorList>
            <consortium name="WormBaseParasite"/>
        </authorList>
    </citation>
    <scope>IDENTIFICATION</scope>
</reference>
<reference evidence="7" key="1">
    <citation type="submission" date="2014-05" db="EMBL/GenBank/DDBJ databases">
        <title>The genome and life-stage specific transcriptomes of Globodera pallida elucidate key aspects of plant parasitism by a cyst nematode.</title>
        <authorList>
            <person name="Cotton J.A."/>
            <person name="Lilley C.J."/>
            <person name="Jones L.M."/>
            <person name="Kikuchi T."/>
            <person name="Reid A.J."/>
            <person name="Thorpe P."/>
            <person name="Tsai I.J."/>
            <person name="Beasley H."/>
            <person name="Blok V."/>
            <person name="Cock P.J.A."/>
            <person name="Van den Akker S.E."/>
            <person name="Holroyd N."/>
            <person name="Hunt M."/>
            <person name="Mantelin S."/>
            <person name="Naghra H."/>
            <person name="Pain A."/>
            <person name="Palomares-Rius J.E."/>
            <person name="Zarowiecki M."/>
            <person name="Berriman M."/>
            <person name="Jones J.T."/>
            <person name="Urwin P.E."/>
        </authorList>
    </citation>
    <scope>NUCLEOTIDE SEQUENCE [LARGE SCALE GENOMIC DNA]</scope>
    <source>
        <strain evidence="7">Lindley</strain>
    </source>
</reference>
<dbReference type="Gene3D" id="1.20.960.50">
    <property type="entry name" value="Cleavage stimulation factor subunit 1, dimerisation domain"/>
    <property type="match status" value="1"/>
</dbReference>
<comment type="subcellular location">
    <subcellularLocation>
        <location evidence="1">Nucleus</location>
    </subcellularLocation>
</comment>
<dbReference type="AlphaFoldDB" id="A0A183BPP0"/>
<dbReference type="InterPro" id="IPR036322">
    <property type="entry name" value="WD40_repeat_dom_sf"/>
</dbReference>
<dbReference type="InterPro" id="IPR038184">
    <property type="entry name" value="CSTF1_dimer_sf"/>
</dbReference>
<protein>
    <recommendedName>
        <fullName evidence="4">Cleavage stimulation factor 50 kDa subunit</fullName>
    </recommendedName>
</protein>
<dbReference type="CDD" id="cd00200">
    <property type="entry name" value="WD40"/>
    <property type="match status" value="1"/>
</dbReference>
<evidence type="ECO:0000256" key="3">
    <source>
        <dbReference type="ARBA" id="ARBA00023242"/>
    </source>
</evidence>
<dbReference type="Gene3D" id="2.130.10.10">
    <property type="entry name" value="YVTN repeat-like/Quinoprotein amine dehydrogenase"/>
    <property type="match status" value="2"/>
</dbReference>
<dbReference type="GO" id="GO:0003723">
    <property type="term" value="F:RNA binding"/>
    <property type="evidence" value="ECO:0007669"/>
    <property type="project" value="TreeGrafter"/>
</dbReference>
<feature type="repeat" description="WD" evidence="5">
    <location>
        <begin position="210"/>
        <end position="251"/>
    </location>
</feature>
<evidence type="ECO:0000313" key="7">
    <source>
        <dbReference type="Proteomes" id="UP000050741"/>
    </source>
</evidence>
<name>A0A183BPP0_GLOPA</name>
<dbReference type="Pfam" id="PF16699">
    <property type="entry name" value="CSTF1_dimer"/>
    <property type="match status" value="1"/>
</dbReference>
<dbReference type="PROSITE" id="PS50294">
    <property type="entry name" value="WD_REPEATS_REGION"/>
    <property type="match status" value="2"/>
</dbReference>
<keyword evidence="7" id="KW-1185">Reference proteome</keyword>
<accession>A0A183BPP0</accession>
<keyword evidence="2" id="KW-0507">mRNA processing</keyword>
<dbReference type="InterPro" id="IPR032028">
    <property type="entry name" value="CSTF1_dimer"/>
</dbReference>
<dbReference type="FunFam" id="1.20.960.50:FF:000001">
    <property type="entry name" value="Cleavage stimulation factor subunit 1"/>
    <property type="match status" value="1"/>
</dbReference>
<dbReference type="Pfam" id="PF00400">
    <property type="entry name" value="WD40"/>
    <property type="match status" value="5"/>
</dbReference>
<feature type="domain" description="Cleavage stimulation factor subunit 1 dimerisation" evidence="6">
    <location>
        <begin position="5"/>
        <end position="59"/>
    </location>
</feature>
<evidence type="ECO:0000256" key="2">
    <source>
        <dbReference type="ARBA" id="ARBA00022664"/>
    </source>
</evidence>
<dbReference type="Proteomes" id="UP000050741">
    <property type="component" value="Unassembled WGS sequence"/>
</dbReference>
<dbReference type="SMART" id="SM00320">
    <property type="entry name" value="WD40"/>
    <property type="match status" value="5"/>
</dbReference>
<evidence type="ECO:0000259" key="6">
    <source>
        <dbReference type="Pfam" id="PF16699"/>
    </source>
</evidence>
<feature type="repeat" description="WD" evidence="5">
    <location>
        <begin position="345"/>
        <end position="376"/>
    </location>
</feature>
<dbReference type="InterPro" id="IPR015943">
    <property type="entry name" value="WD40/YVTN_repeat-like_dom_sf"/>
</dbReference>
<dbReference type="GO" id="GO:0031124">
    <property type="term" value="P:mRNA 3'-end processing"/>
    <property type="evidence" value="ECO:0007669"/>
    <property type="project" value="InterPro"/>
</dbReference>
<dbReference type="InterPro" id="IPR044633">
    <property type="entry name" value="CstF1-like"/>
</dbReference>
<dbReference type="PANTHER" id="PTHR44133">
    <property type="entry name" value="CLEAVAGE STIMULATION FACTOR SUBUNIT 1"/>
    <property type="match status" value="1"/>
</dbReference>
<proteinExistence type="predicted"/>
<dbReference type="SUPFAM" id="SSF50978">
    <property type="entry name" value="WD40 repeat-like"/>
    <property type="match status" value="1"/>
</dbReference>
<keyword evidence="5" id="KW-0853">WD repeat</keyword>
<evidence type="ECO:0000256" key="5">
    <source>
        <dbReference type="PROSITE-ProRule" id="PRU00221"/>
    </source>
</evidence>
<feature type="repeat" description="WD" evidence="5">
    <location>
        <begin position="122"/>
        <end position="163"/>
    </location>
</feature>
<organism evidence="7 8">
    <name type="scientific">Globodera pallida</name>
    <name type="common">Potato cyst nematode worm</name>
    <name type="synonym">Heterodera pallida</name>
    <dbReference type="NCBI Taxonomy" id="36090"/>
    <lineage>
        <taxon>Eukaryota</taxon>
        <taxon>Metazoa</taxon>
        <taxon>Ecdysozoa</taxon>
        <taxon>Nematoda</taxon>
        <taxon>Chromadorea</taxon>
        <taxon>Rhabditida</taxon>
        <taxon>Tylenchina</taxon>
        <taxon>Tylenchomorpha</taxon>
        <taxon>Tylenchoidea</taxon>
        <taxon>Heteroderidae</taxon>
        <taxon>Heteroderinae</taxon>
        <taxon>Globodera</taxon>
    </lineage>
</organism>
<dbReference type="PROSITE" id="PS50082">
    <property type="entry name" value="WD_REPEATS_2"/>
    <property type="match status" value="3"/>
</dbReference>
<dbReference type="InterPro" id="IPR001680">
    <property type="entry name" value="WD40_rpt"/>
</dbReference>
<dbReference type="WBParaSite" id="GPLIN_000257600">
    <property type="protein sequence ID" value="GPLIN_000257600"/>
    <property type="gene ID" value="GPLIN_000257600"/>
</dbReference>
<evidence type="ECO:0000256" key="1">
    <source>
        <dbReference type="ARBA" id="ARBA00004123"/>
    </source>
</evidence>
<sequence length="387" mass="43539">MKSDLKDRDFMYKLIVGQLFYDGHQQLALNLAQTLGLSLRPPPPSDKLFRLVTIAKQFVEEPESKEREMIMQVGGFEAAGLDLEFDADVVPSSPEPSLYETVIDTTLSESGPDAHHPVIRTLYDHLDEVTCVAFHPRESILLSGSNDFTLKMFDYSKTAVKRAMKTITVEPITAVSFHPSGEFFLCATRHPTLRLYSAETQQCFVSAVPKDQHTDCVTDVCYSENARMFVTGSRDGNVKVWDGVSNRCIETFTRAHDGAPICSAQFTRNGKYVLTVGMDSVPKLWELSTNRCLIAYTGAGTTGAREHPMQAHFNHTEDYVMLPDEKSGSLCSWDARNSDRERLLALGHTAPTRAFVHSPSMPMFVTGSDDHRIRFWYRRRQWGEGKP</sequence>
<evidence type="ECO:0000256" key="4">
    <source>
        <dbReference type="ARBA" id="ARBA00029851"/>
    </source>
</evidence>
<dbReference type="GO" id="GO:0005848">
    <property type="term" value="C:mRNA cleavage stimulating factor complex"/>
    <property type="evidence" value="ECO:0007669"/>
    <property type="project" value="InterPro"/>
</dbReference>
<dbReference type="PANTHER" id="PTHR44133:SF2">
    <property type="entry name" value="CLEAVAGE STIMULATION FACTOR SUBUNIT 1"/>
    <property type="match status" value="1"/>
</dbReference>
<keyword evidence="3" id="KW-0539">Nucleus</keyword>